<proteinExistence type="predicted"/>
<comment type="caution">
    <text evidence="2">The sequence shown here is derived from an EMBL/GenBank/DDBJ whole genome shotgun (WGS) entry which is preliminary data.</text>
</comment>
<feature type="signal peptide" evidence="1">
    <location>
        <begin position="1"/>
        <end position="24"/>
    </location>
</feature>
<keyword evidence="1" id="KW-0732">Signal</keyword>
<gene>
    <name evidence="2" type="ORF">E0F91_14805</name>
</gene>
<sequence length="995" mass="104761">MKNFKCLNSLTLMILLMFSTFVFAGIPEFINDTVASKRLKENNKASIKLTQNFSKGTNNAIPCNTVEPIPLINGSTFDALATSNSTTGLCLLGCGVSDVTNLVDASLTNFATVITAVGVGVTHNLRVIDGNDAYLAGTFAGFRISPSTGLLSLDLLNSITIKTYSGPVLKESFSGSQLLNLSLASIPGGDFILGFNSSQSFDSVEISFNSLVGAVSSTDVYYAVITTYCAGPTLTCNLATAMNLPTFPVAIESSHTGISGVGIGSVTNTENLISPSLTDFASISFTTSLLASGSVAVKDQITNYPAGTFAGFDIENTSLLDVNAFDAITISTFLNGVLQESNSGNGQLISIGTDLIVGTGRKTVGFVSTLAFDEVQITINQLVGVTLGETKIYNAVFESFCAGPPLACNVVTPITAPTYPIVVNGANTGIDGLVCALCSVSNTGNLIDADTSNFAEVSLTASVGVSGSVSVKNQITSYAAGTFAGYDIESTSLLDVNAFDAITIRTFLNGVVQETKSGNSQLISIGTDLLVGTGRKTVGFVATLPFDEVKITFTNLLTVTLGNTKIYNAVFESFCAGPPLACNIVTPITAPTYPIVVNGANTGIDGLVCALCSVSNTDNLIDADTSNFAEVSLTASVGVSGSVSVKNQITSYAAGTFAGYDIESTSLLDVNAFDAITIRTFLNGVVQETKSGNGQLISIGTDLLVGTGRKTVGFVATLPFDEVKITFTNLLTVALGNTKIYNAVFESFCAATVQCDVVYALTNPTFPVAINSNESGIQGVACVACAVSDSDNVLSSDINDFANITLTVGVLATGSVSVKDQLYTYPVGTFAGFTIQDLNNLLELNLFQSLIISTFNNGVLQESKGGPQLIGLSLLVPILGSGPGFYNVGFEATVPFDEIKITVNSLATVINNVNVYGAFVDTNNSNDGVLGFLNCTNANPVAVDDSVTTLRHHSKHQCNHQRHRYRWNGRREHRRFRPYYRGHTNHFYYCRRRQL</sequence>
<feature type="chain" id="PRO_5020551672" evidence="1">
    <location>
        <begin position="25"/>
        <end position="995"/>
    </location>
</feature>
<accession>A0A4R5CUG7</accession>
<keyword evidence="3" id="KW-1185">Reference proteome</keyword>
<evidence type="ECO:0000256" key="1">
    <source>
        <dbReference type="SAM" id="SignalP"/>
    </source>
</evidence>
<organism evidence="2 3">
    <name type="scientific">Flavobacterium sandaracinum</name>
    <dbReference type="NCBI Taxonomy" id="2541733"/>
    <lineage>
        <taxon>Bacteria</taxon>
        <taxon>Pseudomonadati</taxon>
        <taxon>Bacteroidota</taxon>
        <taxon>Flavobacteriia</taxon>
        <taxon>Flavobacteriales</taxon>
        <taxon>Flavobacteriaceae</taxon>
        <taxon>Flavobacterium</taxon>
    </lineage>
</organism>
<dbReference type="AlphaFoldDB" id="A0A4R5CUG7"/>
<name>A0A4R5CUG7_9FLAO</name>
<protein>
    <submittedName>
        <fullName evidence="2">Uncharacterized protein</fullName>
    </submittedName>
</protein>
<dbReference type="Proteomes" id="UP000294644">
    <property type="component" value="Unassembled WGS sequence"/>
</dbReference>
<evidence type="ECO:0000313" key="2">
    <source>
        <dbReference type="EMBL" id="TDE01393.1"/>
    </source>
</evidence>
<dbReference type="EMBL" id="SMFN01000021">
    <property type="protein sequence ID" value="TDE01393.1"/>
    <property type="molecule type" value="Genomic_DNA"/>
</dbReference>
<dbReference type="RefSeq" id="WP_132067223.1">
    <property type="nucleotide sequence ID" value="NZ_SMFN01000021.1"/>
</dbReference>
<dbReference type="OrthoDB" id="599464at2"/>
<evidence type="ECO:0000313" key="3">
    <source>
        <dbReference type="Proteomes" id="UP000294644"/>
    </source>
</evidence>
<reference evidence="2 3" key="1">
    <citation type="submission" date="2019-03" db="EMBL/GenBank/DDBJ databases">
        <title>Flavobacterium LB-D12 sp. nov., isolated from arctic soil.</title>
        <authorList>
            <person name="Chaudhary D.K."/>
        </authorList>
    </citation>
    <scope>NUCLEOTIDE SEQUENCE [LARGE SCALE GENOMIC DNA]</scope>
    <source>
        <strain evidence="2 3">LB-D12</strain>
    </source>
</reference>